<reference evidence="6 7" key="1">
    <citation type="submission" date="2023-04" db="EMBL/GenBank/DDBJ databases">
        <title>A long-awaited taxogenomic arrangement of the family Halomonadaceae.</title>
        <authorList>
            <person name="De La Haba R."/>
            <person name="Chuvochina M."/>
            <person name="Wittouck S."/>
            <person name="Arahal D.R."/>
            <person name="Sanchez-Porro C."/>
            <person name="Hugenholtz P."/>
            <person name="Ventosa A."/>
        </authorList>
    </citation>
    <scope>NUCLEOTIDE SEQUENCE [LARGE SCALE GENOMIC DNA]</scope>
    <source>
        <strain evidence="6 7">DSM 22428</strain>
    </source>
</reference>
<dbReference type="Gene3D" id="1.10.10.60">
    <property type="entry name" value="Homeodomain-like"/>
    <property type="match status" value="1"/>
</dbReference>
<dbReference type="Pfam" id="PF02954">
    <property type="entry name" value="HTH_8"/>
    <property type="match status" value="1"/>
</dbReference>
<evidence type="ECO:0000256" key="1">
    <source>
        <dbReference type="ARBA" id="ARBA00008559"/>
    </source>
</evidence>
<organism evidence="6 7">
    <name type="scientific">Larsenimonas suaedae</name>
    <dbReference type="NCBI Taxonomy" id="1851019"/>
    <lineage>
        <taxon>Bacteria</taxon>
        <taxon>Pseudomonadati</taxon>
        <taxon>Pseudomonadota</taxon>
        <taxon>Gammaproteobacteria</taxon>
        <taxon>Oceanospirillales</taxon>
        <taxon>Halomonadaceae</taxon>
        <taxon>Larsenimonas</taxon>
    </lineage>
</organism>
<dbReference type="PIRSF" id="PIRSF002097">
    <property type="entry name" value="DNA-binding_Fis"/>
    <property type="match status" value="1"/>
</dbReference>
<evidence type="ECO:0000256" key="4">
    <source>
        <dbReference type="SAM" id="MobiDB-lite"/>
    </source>
</evidence>
<keyword evidence="2 6" id="KW-0238">DNA-binding</keyword>
<dbReference type="NCBIfam" id="NF001659">
    <property type="entry name" value="PRK00430.1"/>
    <property type="match status" value="1"/>
</dbReference>
<dbReference type="InterPro" id="IPR005412">
    <property type="entry name" value="Fis_DNA-bd"/>
</dbReference>
<accession>A0ABU1GV63</accession>
<dbReference type="PANTHER" id="PTHR47918">
    <property type="entry name" value="DNA-BINDING PROTEIN FIS"/>
    <property type="match status" value="1"/>
</dbReference>
<dbReference type="EMBL" id="JARWAO010000003">
    <property type="protein sequence ID" value="MDR5895943.1"/>
    <property type="molecule type" value="Genomic_DNA"/>
</dbReference>
<evidence type="ECO:0000259" key="5">
    <source>
        <dbReference type="Pfam" id="PF02954"/>
    </source>
</evidence>
<dbReference type="Proteomes" id="UP001269375">
    <property type="component" value="Unassembled WGS sequence"/>
</dbReference>
<dbReference type="InterPro" id="IPR002197">
    <property type="entry name" value="HTH_Fis"/>
</dbReference>
<name>A0ABU1GV63_9GAMM</name>
<dbReference type="PANTHER" id="PTHR47918:SF1">
    <property type="entry name" value="DNA-BINDING PROTEIN FIS"/>
    <property type="match status" value="1"/>
</dbReference>
<keyword evidence="7" id="KW-1185">Reference proteome</keyword>
<dbReference type="PRINTS" id="PR01590">
    <property type="entry name" value="HTHFIS"/>
</dbReference>
<sequence>MIVSTMNDASPAEAPTSQTLREAVETSMARYFEHLDGGNVTDLYAMVMAEVEAPLLQAVMVHTQGNQTVASQVLGLNRGTLRKKLKQYDLL</sequence>
<dbReference type="InterPro" id="IPR050207">
    <property type="entry name" value="Trans_regulatory_Fis"/>
</dbReference>
<comment type="caution">
    <text evidence="6">The sequence shown here is derived from an EMBL/GenBank/DDBJ whole genome shotgun (WGS) entry which is preliminary data.</text>
</comment>
<evidence type="ECO:0000256" key="3">
    <source>
        <dbReference type="ARBA" id="ARBA00029540"/>
    </source>
</evidence>
<evidence type="ECO:0000313" key="6">
    <source>
        <dbReference type="EMBL" id="MDR5895943.1"/>
    </source>
</evidence>
<protein>
    <recommendedName>
        <fullName evidence="3">Putative Fis-like DNA-binding protein</fullName>
    </recommendedName>
</protein>
<comment type="similarity">
    <text evidence="1">Belongs to the transcriptional regulatory Fis family.</text>
</comment>
<dbReference type="SUPFAM" id="SSF46689">
    <property type="entry name" value="Homeodomain-like"/>
    <property type="match status" value="1"/>
</dbReference>
<proteinExistence type="inferred from homology"/>
<dbReference type="InterPro" id="IPR009057">
    <property type="entry name" value="Homeodomain-like_sf"/>
</dbReference>
<dbReference type="RefSeq" id="WP_251591900.1">
    <property type="nucleotide sequence ID" value="NZ_JAMLJI010000001.1"/>
</dbReference>
<evidence type="ECO:0000313" key="7">
    <source>
        <dbReference type="Proteomes" id="UP001269375"/>
    </source>
</evidence>
<feature type="domain" description="DNA binding HTH" evidence="5">
    <location>
        <begin position="48"/>
        <end position="88"/>
    </location>
</feature>
<feature type="region of interest" description="Disordered" evidence="4">
    <location>
        <begin position="1"/>
        <end position="20"/>
    </location>
</feature>
<gene>
    <name evidence="6" type="primary">fis</name>
    <name evidence="6" type="ORF">QC825_07665</name>
</gene>
<evidence type="ECO:0000256" key="2">
    <source>
        <dbReference type="ARBA" id="ARBA00023125"/>
    </source>
</evidence>
<dbReference type="PRINTS" id="PR01591">
    <property type="entry name" value="DNABINDNGFIS"/>
</dbReference>
<dbReference type="GO" id="GO:0003677">
    <property type="term" value="F:DNA binding"/>
    <property type="evidence" value="ECO:0007669"/>
    <property type="project" value="UniProtKB-KW"/>
</dbReference>